<feature type="coiled-coil region" evidence="1">
    <location>
        <begin position="12"/>
        <end position="50"/>
    </location>
</feature>
<keyword evidence="3" id="KW-1185">Reference proteome</keyword>
<dbReference type="AlphaFoldDB" id="A0A8J2JU06"/>
<evidence type="ECO:0000256" key="1">
    <source>
        <dbReference type="SAM" id="Coils"/>
    </source>
</evidence>
<keyword evidence="1" id="KW-0175">Coiled coil</keyword>
<organism evidence="2 3">
    <name type="scientific">Allacma fusca</name>
    <dbReference type="NCBI Taxonomy" id="39272"/>
    <lineage>
        <taxon>Eukaryota</taxon>
        <taxon>Metazoa</taxon>
        <taxon>Ecdysozoa</taxon>
        <taxon>Arthropoda</taxon>
        <taxon>Hexapoda</taxon>
        <taxon>Collembola</taxon>
        <taxon>Symphypleona</taxon>
        <taxon>Sminthuridae</taxon>
        <taxon>Allacma</taxon>
    </lineage>
</organism>
<dbReference type="Proteomes" id="UP000708208">
    <property type="component" value="Unassembled WGS sequence"/>
</dbReference>
<evidence type="ECO:0000313" key="3">
    <source>
        <dbReference type="Proteomes" id="UP000708208"/>
    </source>
</evidence>
<accession>A0A8J2JU06</accession>
<evidence type="ECO:0000313" key="2">
    <source>
        <dbReference type="EMBL" id="CAG7724401.1"/>
    </source>
</evidence>
<reference evidence="2" key="1">
    <citation type="submission" date="2021-06" db="EMBL/GenBank/DDBJ databases">
        <authorList>
            <person name="Hodson N. C."/>
            <person name="Mongue J. A."/>
            <person name="Jaron S. K."/>
        </authorList>
    </citation>
    <scope>NUCLEOTIDE SEQUENCE</scope>
</reference>
<protein>
    <submittedName>
        <fullName evidence="2">Uncharacterized protein</fullName>
    </submittedName>
</protein>
<name>A0A8J2JU06_9HEXA</name>
<feature type="non-terminal residue" evidence="2">
    <location>
        <position position="1"/>
    </location>
</feature>
<comment type="caution">
    <text evidence="2">The sequence shown here is derived from an EMBL/GenBank/DDBJ whole genome shotgun (WGS) entry which is preliminary data.</text>
</comment>
<gene>
    <name evidence="2" type="ORF">AFUS01_LOCUS13429</name>
</gene>
<proteinExistence type="predicted"/>
<sequence>LQDLVADNAASRTEIRERLEDFATQIQNLEEMIKEDRQKLVAILRKLERQLGQQQ</sequence>
<dbReference type="EMBL" id="CAJVCH010109420">
    <property type="protein sequence ID" value="CAG7724401.1"/>
    <property type="molecule type" value="Genomic_DNA"/>
</dbReference>